<gene>
    <name evidence="1" type="ORF">D0466_07505</name>
</gene>
<dbReference type="AlphaFoldDB" id="A0A372LI06"/>
<dbReference type="EMBL" id="QVTD01000003">
    <property type="protein sequence ID" value="RFU65709.1"/>
    <property type="molecule type" value="Genomic_DNA"/>
</dbReference>
<name>A0A372LI06_9BACI</name>
<proteinExistence type="predicted"/>
<evidence type="ECO:0000313" key="2">
    <source>
        <dbReference type="Proteomes" id="UP000262939"/>
    </source>
</evidence>
<dbReference type="Proteomes" id="UP000262939">
    <property type="component" value="Unassembled WGS sequence"/>
</dbReference>
<dbReference type="RefSeq" id="WP_117321881.1">
    <property type="nucleotide sequence ID" value="NZ_QVTD01000003.1"/>
</dbReference>
<protein>
    <submittedName>
        <fullName evidence="1">Uncharacterized protein</fullName>
    </submittedName>
</protein>
<accession>A0A372LI06</accession>
<comment type="caution">
    <text evidence="1">The sequence shown here is derived from an EMBL/GenBank/DDBJ whole genome shotgun (WGS) entry which is preliminary data.</text>
</comment>
<reference evidence="1 2" key="1">
    <citation type="submission" date="2018-08" db="EMBL/GenBank/DDBJ databases">
        <title>Bacillus chawlae sp. nov., Bacillus glennii sp. nov., and Bacillus saganii sp. nov. Isolated from the Vehicle Assembly Building at Kennedy Space Center where the Viking Spacecraft were Assembled.</title>
        <authorList>
            <person name="Seuylemezian A."/>
            <person name="Vaishampayan P."/>
        </authorList>
    </citation>
    <scope>NUCLEOTIDE SEQUENCE [LARGE SCALE GENOMIC DNA]</scope>
    <source>
        <strain evidence="1 2">V44-8</strain>
    </source>
</reference>
<organism evidence="1 2">
    <name type="scientific">Peribacillus glennii</name>
    <dbReference type="NCBI Taxonomy" id="2303991"/>
    <lineage>
        <taxon>Bacteria</taxon>
        <taxon>Bacillati</taxon>
        <taxon>Bacillota</taxon>
        <taxon>Bacilli</taxon>
        <taxon>Bacillales</taxon>
        <taxon>Bacillaceae</taxon>
        <taxon>Peribacillus</taxon>
    </lineage>
</organism>
<keyword evidence="2" id="KW-1185">Reference proteome</keyword>
<dbReference type="OrthoDB" id="3902805at2"/>
<evidence type="ECO:0000313" key="1">
    <source>
        <dbReference type="EMBL" id="RFU65709.1"/>
    </source>
</evidence>
<sequence length="201" mass="22229">MISLSAYQPKYKQAVSLKNLKAGIWLDGTFDWVTEESASHANGEVRTLVQTHTKNPVTFFKFTIKNCSKEKIMPKIMFQYENLLERQAVAFYSPSEKAILHMGQASVTLIGGGINGKSISQYCIQGKKHLYHNGCFKSMKEGILSFSPLAKGEVSTMFSFETTIMTQDSAEAIAWVISAATEEEAKFINDGLLASGPNLNI</sequence>